<comment type="caution">
    <text evidence="1">The sequence shown here is derived from an EMBL/GenBank/DDBJ whole genome shotgun (WGS) entry which is preliminary data.</text>
</comment>
<dbReference type="Proteomes" id="UP001140094">
    <property type="component" value="Unassembled WGS sequence"/>
</dbReference>
<organism evidence="1 2">
    <name type="scientific">Coemansia guatemalensis</name>
    <dbReference type="NCBI Taxonomy" id="2761395"/>
    <lineage>
        <taxon>Eukaryota</taxon>
        <taxon>Fungi</taxon>
        <taxon>Fungi incertae sedis</taxon>
        <taxon>Zoopagomycota</taxon>
        <taxon>Kickxellomycotina</taxon>
        <taxon>Kickxellomycetes</taxon>
        <taxon>Kickxellales</taxon>
        <taxon>Kickxellaceae</taxon>
        <taxon>Coemansia</taxon>
    </lineage>
</organism>
<dbReference type="EMBL" id="JANBUO010000073">
    <property type="protein sequence ID" value="KAJ2807988.1"/>
    <property type="molecule type" value="Genomic_DNA"/>
</dbReference>
<accession>A0A9W8I032</accession>
<proteinExistence type="predicted"/>
<dbReference type="PANTHER" id="PTHR34286:SF1">
    <property type="entry name" value="TRANSMEMBRANE PROTEIN"/>
    <property type="match status" value="1"/>
</dbReference>
<evidence type="ECO:0000313" key="2">
    <source>
        <dbReference type="Proteomes" id="UP001140094"/>
    </source>
</evidence>
<reference evidence="1" key="1">
    <citation type="submission" date="2022-07" db="EMBL/GenBank/DDBJ databases">
        <title>Phylogenomic reconstructions and comparative analyses of Kickxellomycotina fungi.</title>
        <authorList>
            <person name="Reynolds N.K."/>
            <person name="Stajich J.E."/>
            <person name="Barry K."/>
            <person name="Grigoriev I.V."/>
            <person name="Crous P."/>
            <person name="Smith M.E."/>
        </authorList>
    </citation>
    <scope>NUCLEOTIDE SEQUENCE</scope>
    <source>
        <strain evidence="1">NRRL 1565</strain>
    </source>
</reference>
<protein>
    <submittedName>
        <fullName evidence="1">Uncharacterized protein</fullName>
    </submittedName>
</protein>
<sequence>MFRKMATSSALFSHLQFSPRKPYPKHVWSPSGGWWGQPHQWKRNTLIVGAGTIVFMAFVFKKSAELEQRTLYPRVWIPSMLWAKQFKNKDDPNFQPPKSL</sequence>
<dbReference type="OrthoDB" id="2100988at2759"/>
<evidence type="ECO:0000313" key="1">
    <source>
        <dbReference type="EMBL" id="KAJ2807988.1"/>
    </source>
</evidence>
<dbReference type="PANTHER" id="PTHR34286">
    <property type="entry name" value="TRANSMEMBRANE PROTEIN"/>
    <property type="match status" value="1"/>
</dbReference>
<dbReference type="AlphaFoldDB" id="A0A9W8I032"/>
<gene>
    <name evidence="1" type="ORF">H4R20_001058</name>
</gene>
<keyword evidence="2" id="KW-1185">Reference proteome</keyword>
<name>A0A9W8I032_9FUNG</name>